<reference evidence="2" key="2">
    <citation type="journal article" date="2023" name="Int. J. Mol. Sci.">
        <title>De Novo Assembly and Annotation of 11 Diverse Shrub Willow (Salix) Genomes Reveals Novel Gene Organization in Sex-Linked Regions.</title>
        <authorList>
            <person name="Hyden B."/>
            <person name="Feng K."/>
            <person name="Yates T.B."/>
            <person name="Jawdy S."/>
            <person name="Cereghino C."/>
            <person name="Smart L.B."/>
            <person name="Muchero W."/>
        </authorList>
    </citation>
    <scope>NUCLEOTIDE SEQUENCE</scope>
    <source>
        <tissue evidence="2">Shoot tip</tissue>
    </source>
</reference>
<proteinExistence type="predicted"/>
<feature type="compositionally biased region" description="Basic and acidic residues" evidence="1">
    <location>
        <begin position="39"/>
        <end position="53"/>
    </location>
</feature>
<dbReference type="Proteomes" id="UP001141253">
    <property type="component" value="Unassembled WGS sequence"/>
</dbReference>
<evidence type="ECO:0000313" key="2">
    <source>
        <dbReference type="EMBL" id="KAJ6288148.1"/>
    </source>
</evidence>
<gene>
    <name evidence="2" type="ORF">OIU77_022145</name>
</gene>
<evidence type="ECO:0000256" key="1">
    <source>
        <dbReference type="SAM" id="MobiDB-lite"/>
    </source>
</evidence>
<sequence length="124" mass="14157">MIRIKQRGGSRKRVNNGLCQTIKSKERKPILNPSCKRLSRADHGKKLTAEPQRRPGPHYWDNHPRFVGKEEVGSRGVAEMIGFLSAGRNRRIGYLLNKKSVLLESYFQDLDSSIVKEKLSKKGK</sequence>
<name>A0ABQ8ZGP2_9ROSI</name>
<reference evidence="2" key="1">
    <citation type="submission" date="2022-10" db="EMBL/GenBank/DDBJ databases">
        <authorList>
            <person name="Hyden B.L."/>
            <person name="Feng K."/>
            <person name="Yates T."/>
            <person name="Jawdy S."/>
            <person name="Smart L.B."/>
            <person name="Muchero W."/>
        </authorList>
    </citation>
    <scope>NUCLEOTIDE SEQUENCE</scope>
    <source>
        <tissue evidence="2">Shoot tip</tissue>
    </source>
</reference>
<organism evidence="2 3">
    <name type="scientific">Salix suchowensis</name>
    <dbReference type="NCBI Taxonomy" id="1278906"/>
    <lineage>
        <taxon>Eukaryota</taxon>
        <taxon>Viridiplantae</taxon>
        <taxon>Streptophyta</taxon>
        <taxon>Embryophyta</taxon>
        <taxon>Tracheophyta</taxon>
        <taxon>Spermatophyta</taxon>
        <taxon>Magnoliopsida</taxon>
        <taxon>eudicotyledons</taxon>
        <taxon>Gunneridae</taxon>
        <taxon>Pentapetalae</taxon>
        <taxon>rosids</taxon>
        <taxon>fabids</taxon>
        <taxon>Malpighiales</taxon>
        <taxon>Salicaceae</taxon>
        <taxon>Saliceae</taxon>
        <taxon>Salix</taxon>
    </lineage>
</organism>
<protein>
    <submittedName>
        <fullName evidence="2">Uncharacterized protein</fullName>
    </submittedName>
</protein>
<dbReference type="EMBL" id="JAPFFI010000492">
    <property type="protein sequence ID" value="KAJ6288148.1"/>
    <property type="molecule type" value="Genomic_DNA"/>
</dbReference>
<evidence type="ECO:0000313" key="3">
    <source>
        <dbReference type="Proteomes" id="UP001141253"/>
    </source>
</evidence>
<feature type="region of interest" description="Disordered" evidence="1">
    <location>
        <begin position="38"/>
        <end position="65"/>
    </location>
</feature>
<accession>A0ABQ8ZGP2</accession>
<comment type="caution">
    <text evidence="2">The sequence shown here is derived from an EMBL/GenBank/DDBJ whole genome shotgun (WGS) entry which is preliminary data.</text>
</comment>
<keyword evidence="3" id="KW-1185">Reference proteome</keyword>